<dbReference type="PROSITE" id="PS50157">
    <property type="entry name" value="ZINC_FINGER_C2H2_2"/>
    <property type="match status" value="5"/>
</dbReference>
<dbReference type="GO" id="GO:0000122">
    <property type="term" value="P:negative regulation of transcription by RNA polymerase II"/>
    <property type="evidence" value="ECO:0007669"/>
    <property type="project" value="UniProtKB-ARBA"/>
</dbReference>
<feature type="domain" description="C2H2-type" evidence="9">
    <location>
        <begin position="509"/>
        <end position="536"/>
    </location>
</feature>
<dbReference type="PANTHER" id="PTHR16515:SF66">
    <property type="entry name" value="C2H2-TYPE DOMAIN-CONTAINING PROTEIN"/>
    <property type="match status" value="1"/>
</dbReference>
<proteinExistence type="predicted"/>
<dbReference type="PROSITE" id="PS00028">
    <property type="entry name" value="ZINC_FINGER_C2H2_1"/>
    <property type="match status" value="1"/>
</dbReference>
<dbReference type="SMART" id="SM00355">
    <property type="entry name" value="ZnF_C2H2"/>
    <property type="match status" value="5"/>
</dbReference>
<gene>
    <name evidence="10" type="ORF">DdX_19427</name>
</gene>
<protein>
    <submittedName>
        <fullName evidence="10">C2H2-type zinc-finger domain-containing protein</fullName>
    </submittedName>
</protein>
<keyword evidence="2" id="KW-0479">Metal-binding</keyword>
<accession>A0AAD4MJ22</accession>
<sequence length="565" mass="63282">MKETDLKVAIEECRRMSTLQLSPADTTVDWHQNSALNRAGVDENVQVTRDSKELLRRVFISLGGTSTDAGNISTEMKQENPESITLSRDKVIEDKLKAVVEECRLPASQSISRDFKNDLHQDCNAPSDQSSFRATVTESGPVSSHVTQEQTNGEMTENAAEDDIEIVFESVPQKVKDEVTTPKDISLGLKNALRRTYDILCDETTVDTSAKEVECFSSEMKQELSNNEATGNITADENDDYNRTMAEMVTVQRESSVNLLEKTLESRIKDLGRDSLTTESNSCANDASIFALSEMQSLHGSPRASSDTQSEIQLNSTSLSNETFNQIDQENIRQDSTANGQRTTIPLTSIEENAFSNEQNADEEFNEHDAIEPAIQTHMRSLSNKSAANLIQRKRTLPMNDRHSRTKLSSKRSNPKITNDTERLHKCDHCTFVSVWKCAVVHHMRTHTGEKPFKCDHCSFACADKSTLDKHVRTHTGEKPYKCDVCPYASAQSGVLKEHMRIHTGEKPFKCSLCSFASAKSSHLNVHMRTHTNEKPYKCSECAYAGSSSSHLYHHIRRHHSKETG</sequence>
<keyword evidence="5" id="KW-0862">Zinc</keyword>
<keyword evidence="11" id="KW-1185">Reference proteome</keyword>
<dbReference type="Pfam" id="PF00096">
    <property type="entry name" value="zf-C2H2"/>
    <property type="match status" value="1"/>
</dbReference>
<dbReference type="Gene3D" id="3.30.160.60">
    <property type="entry name" value="Classic Zinc Finger"/>
    <property type="match status" value="5"/>
</dbReference>
<dbReference type="EMBL" id="JAKKPZ010000378">
    <property type="protein sequence ID" value="KAI1695731.1"/>
    <property type="molecule type" value="Genomic_DNA"/>
</dbReference>
<comment type="caution">
    <text evidence="10">The sequence shown here is derived from an EMBL/GenBank/DDBJ whole genome shotgun (WGS) entry which is preliminary data.</text>
</comment>
<feature type="domain" description="C2H2-type" evidence="9">
    <location>
        <begin position="425"/>
        <end position="452"/>
    </location>
</feature>
<evidence type="ECO:0000256" key="3">
    <source>
        <dbReference type="ARBA" id="ARBA00022737"/>
    </source>
</evidence>
<feature type="region of interest" description="Disordered" evidence="8">
    <location>
        <begin position="121"/>
        <end position="158"/>
    </location>
</feature>
<keyword evidence="3" id="KW-0677">Repeat</keyword>
<evidence type="ECO:0000313" key="10">
    <source>
        <dbReference type="EMBL" id="KAI1695731.1"/>
    </source>
</evidence>
<feature type="domain" description="C2H2-type" evidence="9">
    <location>
        <begin position="453"/>
        <end position="480"/>
    </location>
</feature>
<evidence type="ECO:0000256" key="2">
    <source>
        <dbReference type="ARBA" id="ARBA00022723"/>
    </source>
</evidence>
<feature type="region of interest" description="Disordered" evidence="8">
    <location>
        <begin position="393"/>
        <end position="417"/>
    </location>
</feature>
<feature type="compositionally biased region" description="Polar residues" evidence="8">
    <location>
        <begin position="124"/>
        <end position="155"/>
    </location>
</feature>
<dbReference type="InterPro" id="IPR050331">
    <property type="entry name" value="Zinc_finger"/>
</dbReference>
<dbReference type="FunFam" id="3.30.160.60:FF:002169">
    <property type="entry name" value="Zgc:174573"/>
    <property type="match status" value="1"/>
</dbReference>
<dbReference type="InterPro" id="IPR013087">
    <property type="entry name" value="Znf_C2H2_type"/>
</dbReference>
<evidence type="ECO:0000256" key="5">
    <source>
        <dbReference type="ARBA" id="ARBA00022833"/>
    </source>
</evidence>
<dbReference type="GO" id="GO:0008270">
    <property type="term" value="F:zinc ion binding"/>
    <property type="evidence" value="ECO:0007669"/>
    <property type="project" value="UniProtKB-KW"/>
</dbReference>
<evidence type="ECO:0000256" key="6">
    <source>
        <dbReference type="ARBA" id="ARBA00023242"/>
    </source>
</evidence>
<keyword evidence="4 7" id="KW-0863">Zinc-finger</keyword>
<dbReference type="InterPro" id="IPR036236">
    <property type="entry name" value="Znf_C2H2_sf"/>
</dbReference>
<evidence type="ECO:0000256" key="8">
    <source>
        <dbReference type="SAM" id="MobiDB-lite"/>
    </source>
</evidence>
<dbReference type="FunFam" id="3.30.160.60:FF:000446">
    <property type="entry name" value="Zinc finger protein"/>
    <property type="match status" value="1"/>
</dbReference>
<dbReference type="Proteomes" id="UP001201812">
    <property type="component" value="Unassembled WGS sequence"/>
</dbReference>
<comment type="subcellular location">
    <subcellularLocation>
        <location evidence="1">Nucleus</location>
    </subcellularLocation>
</comment>
<dbReference type="FunFam" id="3.30.160.60:FF:000448">
    <property type="entry name" value="RE1-silencing transcription factor A"/>
    <property type="match status" value="1"/>
</dbReference>
<dbReference type="SUPFAM" id="SSF57667">
    <property type="entry name" value="beta-beta-alpha zinc fingers"/>
    <property type="match status" value="3"/>
</dbReference>
<keyword evidence="6" id="KW-0539">Nucleus</keyword>
<evidence type="ECO:0000313" key="11">
    <source>
        <dbReference type="Proteomes" id="UP001201812"/>
    </source>
</evidence>
<feature type="domain" description="C2H2-type" evidence="9">
    <location>
        <begin position="537"/>
        <end position="565"/>
    </location>
</feature>
<reference evidence="10" key="1">
    <citation type="submission" date="2022-01" db="EMBL/GenBank/DDBJ databases">
        <title>Genome Sequence Resource for Two Populations of Ditylenchus destructor, the Migratory Endoparasitic Phytonematode.</title>
        <authorList>
            <person name="Zhang H."/>
            <person name="Lin R."/>
            <person name="Xie B."/>
        </authorList>
    </citation>
    <scope>NUCLEOTIDE SEQUENCE</scope>
    <source>
        <strain evidence="10">BazhouSP</strain>
    </source>
</reference>
<dbReference type="GO" id="GO:0005634">
    <property type="term" value="C:nucleus"/>
    <property type="evidence" value="ECO:0007669"/>
    <property type="project" value="UniProtKB-SubCell"/>
</dbReference>
<organism evidence="10 11">
    <name type="scientific">Ditylenchus destructor</name>
    <dbReference type="NCBI Taxonomy" id="166010"/>
    <lineage>
        <taxon>Eukaryota</taxon>
        <taxon>Metazoa</taxon>
        <taxon>Ecdysozoa</taxon>
        <taxon>Nematoda</taxon>
        <taxon>Chromadorea</taxon>
        <taxon>Rhabditida</taxon>
        <taxon>Tylenchina</taxon>
        <taxon>Tylenchomorpha</taxon>
        <taxon>Sphaerularioidea</taxon>
        <taxon>Anguinidae</taxon>
        <taxon>Anguininae</taxon>
        <taxon>Ditylenchus</taxon>
    </lineage>
</organism>
<dbReference type="AlphaFoldDB" id="A0AAD4MJ22"/>
<evidence type="ECO:0000259" key="9">
    <source>
        <dbReference type="PROSITE" id="PS50157"/>
    </source>
</evidence>
<name>A0AAD4MJ22_9BILA</name>
<feature type="compositionally biased region" description="Basic residues" evidence="8">
    <location>
        <begin position="404"/>
        <end position="414"/>
    </location>
</feature>
<evidence type="ECO:0000256" key="4">
    <source>
        <dbReference type="ARBA" id="ARBA00022771"/>
    </source>
</evidence>
<evidence type="ECO:0000256" key="7">
    <source>
        <dbReference type="PROSITE-ProRule" id="PRU00042"/>
    </source>
</evidence>
<dbReference type="FunFam" id="3.30.160.60:FF:002452">
    <property type="entry name" value="zinc finger protein 142 isoform X4"/>
    <property type="match status" value="1"/>
</dbReference>
<feature type="domain" description="C2H2-type" evidence="9">
    <location>
        <begin position="481"/>
        <end position="508"/>
    </location>
</feature>
<dbReference type="PANTHER" id="PTHR16515">
    <property type="entry name" value="PR DOMAIN ZINC FINGER PROTEIN"/>
    <property type="match status" value="1"/>
</dbReference>
<evidence type="ECO:0000256" key="1">
    <source>
        <dbReference type="ARBA" id="ARBA00004123"/>
    </source>
</evidence>